<dbReference type="InterPro" id="IPR022265">
    <property type="entry name" value="CHP03790"/>
</dbReference>
<dbReference type="Proteomes" id="UP000518288">
    <property type="component" value="Unassembled WGS sequence"/>
</dbReference>
<accession>A0A7Y9QZH1</accession>
<gene>
    <name evidence="2" type="ORF">BDD16_003372</name>
</gene>
<protein>
    <submittedName>
        <fullName evidence="2">Uncharacterized protein (TIGR03790 family)</fullName>
    </submittedName>
</protein>
<comment type="caution">
    <text evidence="2">The sequence shown here is derived from an EMBL/GenBank/DDBJ whole genome shotgun (WGS) entry which is preliminary data.</text>
</comment>
<evidence type="ECO:0000313" key="2">
    <source>
        <dbReference type="EMBL" id="NYG34386.1"/>
    </source>
</evidence>
<dbReference type="NCBIfam" id="TIGR03790">
    <property type="entry name" value="TIGR03790 family protein"/>
    <property type="match status" value="1"/>
</dbReference>
<dbReference type="RefSeq" id="WP_246332582.1">
    <property type="nucleotide sequence ID" value="NZ_CAXYYM010000010.1"/>
</dbReference>
<sequence length="406" mass="43763">MAGVWLELSFFVMVTRLKINAYFCMAKHWMRESLGFVVCGLLIMVGAGPALAQPADAGPQAASGTAAASTPSVRPRPRPMTRVPRVIGRLHAGDLGLVINTADPYSVEVGEYYRRVRRIPDGHVLRIDLPVQSRLSVADLERLRRRIDEQFDGGVQALALAWVQPHAVECQSITSAVTLGFDAQACEQPCGRRPVSPYFNSASAAPFKDLGLRPSMLLAASDADRARRLIDRGASSDHTLGLVGAAPVQAHFMTTADAARSVRSSLFPPAGLQRRIGLENHLGHGDLPRETSRVVLVQTGVAQFLGADAIDWVPGALADHLTSFGGQLDRTGGQSTVLDWLDAGATASYGTVSEPCNHLQKFPHPQILLLHYLQGSTALEAYWKSVAWPQQGVFVGEPLAAPFARQ</sequence>
<evidence type="ECO:0000256" key="1">
    <source>
        <dbReference type="SAM" id="MobiDB-lite"/>
    </source>
</evidence>
<dbReference type="AlphaFoldDB" id="A0A7Y9QZH1"/>
<keyword evidence="3" id="KW-1185">Reference proteome</keyword>
<proteinExistence type="predicted"/>
<feature type="compositionally biased region" description="Low complexity" evidence="1">
    <location>
        <begin position="56"/>
        <end position="73"/>
    </location>
</feature>
<organism evidence="2 3">
    <name type="scientific">Sphaerotilus montanus</name>
    <dbReference type="NCBI Taxonomy" id="522889"/>
    <lineage>
        <taxon>Bacteria</taxon>
        <taxon>Pseudomonadati</taxon>
        <taxon>Pseudomonadota</taxon>
        <taxon>Betaproteobacteria</taxon>
        <taxon>Burkholderiales</taxon>
        <taxon>Sphaerotilaceae</taxon>
        <taxon>Sphaerotilus</taxon>
    </lineage>
</organism>
<feature type="region of interest" description="Disordered" evidence="1">
    <location>
        <begin position="56"/>
        <end position="80"/>
    </location>
</feature>
<reference evidence="2 3" key="1">
    <citation type="submission" date="2020-07" db="EMBL/GenBank/DDBJ databases">
        <title>Genomic Encyclopedia of Archaeal and Bacterial Type Strains, Phase II (KMG-II): from individual species to whole genera.</title>
        <authorList>
            <person name="Goeker M."/>
        </authorList>
    </citation>
    <scope>NUCLEOTIDE SEQUENCE [LARGE SCALE GENOMIC DNA]</scope>
    <source>
        <strain evidence="2 3">DSM 21226</strain>
    </source>
</reference>
<evidence type="ECO:0000313" key="3">
    <source>
        <dbReference type="Proteomes" id="UP000518288"/>
    </source>
</evidence>
<dbReference type="EMBL" id="JACCFH010000001">
    <property type="protein sequence ID" value="NYG34386.1"/>
    <property type="molecule type" value="Genomic_DNA"/>
</dbReference>
<name>A0A7Y9QZH1_9BURK</name>